<dbReference type="SUPFAM" id="SSF90123">
    <property type="entry name" value="ABC transporter transmembrane region"/>
    <property type="match status" value="1"/>
</dbReference>
<evidence type="ECO:0000256" key="5">
    <source>
        <dbReference type="ARBA" id="ARBA00022989"/>
    </source>
</evidence>
<evidence type="ECO:0000256" key="2">
    <source>
        <dbReference type="ARBA" id="ARBA00022692"/>
    </source>
</evidence>
<dbReference type="InterPro" id="IPR027417">
    <property type="entry name" value="P-loop_NTPase"/>
</dbReference>
<feature type="transmembrane region" description="Helical" evidence="7">
    <location>
        <begin position="195"/>
        <end position="212"/>
    </location>
</feature>
<accession>A0A3B0WN52</accession>
<dbReference type="Pfam" id="PF00664">
    <property type="entry name" value="ABC_membrane"/>
    <property type="match status" value="1"/>
</dbReference>
<feature type="transmembrane region" description="Helical" evidence="7">
    <location>
        <begin position="298"/>
        <end position="319"/>
    </location>
</feature>
<feature type="transmembrane region" description="Helical" evidence="7">
    <location>
        <begin position="35"/>
        <end position="60"/>
    </location>
</feature>
<evidence type="ECO:0000259" key="9">
    <source>
        <dbReference type="PROSITE" id="PS50929"/>
    </source>
</evidence>
<dbReference type="AlphaFoldDB" id="A0A3B0WN52"/>
<dbReference type="InterPro" id="IPR011527">
    <property type="entry name" value="ABC1_TM_dom"/>
</dbReference>
<dbReference type="GO" id="GO:0140359">
    <property type="term" value="F:ABC-type transporter activity"/>
    <property type="evidence" value="ECO:0007669"/>
    <property type="project" value="InterPro"/>
</dbReference>
<reference evidence="10" key="1">
    <citation type="submission" date="2018-06" db="EMBL/GenBank/DDBJ databases">
        <authorList>
            <person name="Zhirakovskaya E."/>
        </authorList>
    </citation>
    <scope>NUCLEOTIDE SEQUENCE</scope>
</reference>
<dbReference type="GO" id="GO:0005524">
    <property type="term" value="F:ATP binding"/>
    <property type="evidence" value="ECO:0007669"/>
    <property type="project" value="UniProtKB-KW"/>
</dbReference>
<dbReference type="Pfam" id="PF00005">
    <property type="entry name" value="ABC_tran"/>
    <property type="match status" value="1"/>
</dbReference>
<dbReference type="SMART" id="SM00382">
    <property type="entry name" value="AAA"/>
    <property type="match status" value="1"/>
</dbReference>
<proteinExistence type="predicted"/>
<keyword evidence="3" id="KW-0547">Nucleotide-binding</keyword>
<dbReference type="InterPro" id="IPR003593">
    <property type="entry name" value="AAA+_ATPase"/>
</dbReference>
<dbReference type="InterPro" id="IPR036640">
    <property type="entry name" value="ABC1_TM_sf"/>
</dbReference>
<dbReference type="PROSITE" id="PS50893">
    <property type="entry name" value="ABC_TRANSPORTER_2"/>
    <property type="match status" value="1"/>
</dbReference>
<dbReference type="GO" id="GO:0034040">
    <property type="term" value="F:ATPase-coupled lipid transmembrane transporter activity"/>
    <property type="evidence" value="ECO:0007669"/>
    <property type="project" value="TreeGrafter"/>
</dbReference>
<feature type="domain" description="ABC transporter" evidence="8">
    <location>
        <begin position="371"/>
        <end position="604"/>
    </location>
</feature>
<evidence type="ECO:0000256" key="6">
    <source>
        <dbReference type="ARBA" id="ARBA00023136"/>
    </source>
</evidence>
<keyword evidence="2 7" id="KW-0812">Transmembrane</keyword>
<dbReference type="FunFam" id="3.40.50.300:FF:001492">
    <property type="entry name" value="ABC transporter ATP-binding protein/permease"/>
    <property type="match status" value="1"/>
</dbReference>
<sequence length="606" mass="67787">MNQLNIENNNNYSEAPSNYTWQSIFAIVKQHKKPLVLANIIAIFTAAVSVPVPLLMPLLVDEVLLDKPGKITALLSDIFPSSWLTPVSIIAIVMLLSMFLRLIALVLSVWQTREFTRVAKDVTYRIRLGLLHHLKKVSMAEYEAVGAGSITSHLVTDVTAIDDFLGATLSKFIVAVLTVTGIAIVLLWMHWQLALFILLMNPVVIYFTMVMGKKVKTLKRDENVSFELFQQALIETLDGIQQIRASNREGHYLQRVISRAEQLKNNMIAFGWKSDAANRFSFFIFLMGFEIFRGLSMVVVLFSGLSVGEMFAVYAYLWFMMGPMQEILGIQYSYYSANAAMDRINNLLAMKREPEYQHKQNPFKNKHTVGLSVENVHFSYGEDLPVLDGVSLSIAEGEKIALVGASGGGKSTLVQIVLGLYPADSGELYFDDVNLKDIGLEVVRENVATVLQHPAMFNDTVKQNLCLGRDIKDDVIWQALEIAQMRDAVEKMPAQLESIIGRSGIRLSGGQRQRLAIARMILADPKVVILDEATSSLDTETEALLHEAMHAFLQNRTTLIIAHRLSAVRQADRVLVFDAGKIIDEGNHQELISKDGLYRDLYGHRG</sequence>
<comment type="subcellular location">
    <subcellularLocation>
        <location evidence="1">Membrane</location>
        <topology evidence="1">Multi-pass membrane protein</topology>
    </subcellularLocation>
</comment>
<dbReference type="SUPFAM" id="SSF52540">
    <property type="entry name" value="P-loop containing nucleoside triphosphate hydrolases"/>
    <property type="match status" value="1"/>
</dbReference>
<dbReference type="CDD" id="cd07346">
    <property type="entry name" value="ABC_6TM_exporters"/>
    <property type="match status" value="1"/>
</dbReference>
<dbReference type="PANTHER" id="PTHR24221:SF233">
    <property type="entry name" value="ATP-BINDING_PERMEASE FUSION ABC TRANSPORTER-RELATED"/>
    <property type="match status" value="1"/>
</dbReference>
<dbReference type="EMBL" id="UOFD01000018">
    <property type="protein sequence ID" value="VAW50779.1"/>
    <property type="molecule type" value="Genomic_DNA"/>
</dbReference>
<dbReference type="GO" id="GO:0016887">
    <property type="term" value="F:ATP hydrolysis activity"/>
    <property type="evidence" value="ECO:0007669"/>
    <property type="project" value="InterPro"/>
</dbReference>
<dbReference type="InterPro" id="IPR039421">
    <property type="entry name" value="Type_1_exporter"/>
</dbReference>
<dbReference type="PROSITE" id="PS00211">
    <property type="entry name" value="ABC_TRANSPORTER_1"/>
    <property type="match status" value="1"/>
</dbReference>
<evidence type="ECO:0000259" key="8">
    <source>
        <dbReference type="PROSITE" id="PS50893"/>
    </source>
</evidence>
<dbReference type="GO" id="GO:0016020">
    <property type="term" value="C:membrane"/>
    <property type="evidence" value="ECO:0007669"/>
    <property type="project" value="UniProtKB-SubCell"/>
</dbReference>
<protein>
    <submittedName>
        <fullName evidence="10">Efflux ABC transporter, permease/ATP-binding protein</fullName>
    </submittedName>
</protein>
<dbReference type="InterPro" id="IPR003439">
    <property type="entry name" value="ABC_transporter-like_ATP-bd"/>
</dbReference>
<organism evidence="10">
    <name type="scientific">hydrothermal vent metagenome</name>
    <dbReference type="NCBI Taxonomy" id="652676"/>
    <lineage>
        <taxon>unclassified sequences</taxon>
        <taxon>metagenomes</taxon>
        <taxon>ecological metagenomes</taxon>
    </lineage>
</organism>
<dbReference type="InterPro" id="IPR017871">
    <property type="entry name" value="ABC_transporter-like_CS"/>
</dbReference>
<dbReference type="Gene3D" id="3.40.50.300">
    <property type="entry name" value="P-loop containing nucleotide triphosphate hydrolases"/>
    <property type="match status" value="1"/>
</dbReference>
<evidence type="ECO:0000256" key="4">
    <source>
        <dbReference type="ARBA" id="ARBA00022840"/>
    </source>
</evidence>
<feature type="transmembrane region" description="Helical" evidence="7">
    <location>
        <begin position="83"/>
        <end position="110"/>
    </location>
</feature>
<gene>
    <name evidence="10" type="ORF">MNBD_GAMMA06-397</name>
</gene>
<dbReference type="Gene3D" id="1.20.1560.10">
    <property type="entry name" value="ABC transporter type 1, transmembrane domain"/>
    <property type="match status" value="1"/>
</dbReference>
<dbReference type="PROSITE" id="PS50929">
    <property type="entry name" value="ABC_TM1F"/>
    <property type="match status" value="1"/>
</dbReference>
<evidence type="ECO:0000256" key="3">
    <source>
        <dbReference type="ARBA" id="ARBA00022741"/>
    </source>
</evidence>
<evidence type="ECO:0000256" key="1">
    <source>
        <dbReference type="ARBA" id="ARBA00004141"/>
    </source>
</evidence>
<feature type="transmembrane region" description="Helical" evidence="7">
    <location>
        <begin position="172"/>
        <end position="189"/>
    </location>
</feature>
<name>A0A3B0WN52_9ZZZZ</name>
<evidence type="ECO:0000313" key="10">
    <source>
        <dbReference type="EMBL" id="VAW50779.1"/>
    </source>
</evidence>
<evidence type="ECO:0000256" key="7">
    <source>
        <dbReference type="SAM" id="Phobius"/>
    </source>
</evidence>
<keyword evidence="6 7" id="KW-0472">Membrane</keyword>
<keyword evidence="4 10" id="KW-0067">ATP-binding</keyword>
<dbReference type="PANTHER" id="PTHR24221">
    <property type="entry name" value="ATP-BINDING CASSETTE SUB-FAMILY B"/>
    <property type="match status" value="1"/>
</dbReference>
<feature type="domain" description="ABC transmembrane type-1" evidence="9">
    <location>
        <begin position="36"/>
        <end position="336"/>
    </location>
</feature>
<keyword evidence="5 7" id="KW-1133">Transmembrane helix</keyword>